<comment type="similarity">
    <text evidence="2">Belongs to the FUN14 family.</text>
</comment>
<evidence type="ECO:0000256" key="2">
    <source>
        <dbReference type="ARBA" id="ARBA00009160"/>
    </source>
</evidence>
<dbReference type="EMBL" id="ML996576">
    <property type="protein sequence ID" value="KAF2756161.1"/>
    <property type="molecule type" value="Genomic_DNA"/>
</dbReference>
<dbReference type="RefSeq" id="XP_033598612.1">
    <property type="nucleotide sequence ID" value="XM_033744405.1"/>
</dbReference>
<reference evidence="7" key="1">
    <citation type="journal article" date="2020" name="Stud. Mycol.">
        <title>101 Dothideomycetes genomes: a test case for predicting lifestyles and emergence of pathogens.</title>
        <authorList>
            <person name="Haridas S."/>
            <person name="Albert R."/>
            <person name="Binder M."/>
            <person name="Bloem J."/>
            <person name="Labutti K."/>
            <person name="Salamov A."/>
            <person name="Andreopoulos B."/>
            <person name="Baker S."/>
            <person name="Barry K."/>
            <person name="Bills G."/>
            <person name="Bluhm B."/>
            <person name="Cannon C."/>
            <person name="Castanera R."/>
            <person name="Culley D."/>
            <person name="Daum C."/>
            <person name="Ezra D."/>
            <person name="Gonzalez J."/>
            <person name="Henrissat B."/>
            <person name="Kuo A."/>
            <person name="Liang C."/>
            <person name="Lipzen A."/>
            <person name="Lutzoni F."/>
            <person name="Magnuson J."/>
            <person name="Mondo S."/>
            <person name="Nolan M."/>
            <person name="Ohm R."/>
            <person name="Pangilinan J."/>
            <person name="Park H.-J."/>
            <person name="Ramirez L."/>
            <person name="Alfaro M."/>
            <person name="Sun H."/>
            <person name="Tritt A."/>
            <person name="Yoshinaga Y."/>
            <person name="Zwiers L.-H."/>
            <person name="Turgeon B."/>
            <person name="Goodwin S."/>
            <person name="Spatafora J."/>
            <person name="Crous P."/>
            <person name="Grigoriev I."/>
        </authorList>
    </citation>
    <scope>NUCLEOTIDE SEQUENCE</scope>
    <source>
        <strain evidence="7">CBS 121739</strain>
    </source>
</reference>
<evidence type="ECO:0008006" key="9">
    <source>
        <dbReference type="Google" id="ProtNLM"/>
    </source>
</evidence>
<comment type="subcellular location">
    <subcellularLocation>
        <location evidence="1">Membrane</location>
    </subcellularLocation>
</comment>
<keyword evidence="4 6" id="KW-1133">Transmembrane helix</keyword>
<accession>A0A6A6W528</accession>
<keyword evidence="8" id="KW-1185">Reference proteome</keyword>
<feature type="transmembrane region" description="Helical" evidence="6">
    <location>
        <begin position="15"/>
        <end position="34"/>
    </location>
</feature>
<dbReference type="AlphaFoldDB" id="A0A6A6W528"/>
<name>A0A6A6W528_9PEZI</name>
<keyword evidence="3 6" id="KW-0812">Transmembrane</keyword>
<organism evidence="7 8">
    <name type="scientific">Pseudovirgaria hyperparasitica</name>
    <dbReference type="NCBI Taxonomy" id="470096"/>
    <lineage>
        <taxon>Eukaryota</taxon>
        <taxon>Fungi</taxon>
        <taxon>Dikarya</taxon>
        <taxon>Ascomycota</taxon>
        <taxon>Pezizomycotina</taxon>
        <taxon>Dothideomycetes</taxon>
        <taxon>Dothideomycetes incertae sedis</taxon>
        <taxon>Acrospermales</taxon>
        <taxon>Acrospermaceae</taxon>
        <taxon>Pseudovirgaria</taxon>
    </lineage>
</organism>
<dbReference type="GO" id="GO:0016020">
    <property type="term" value="C:membrane"/>
    <property type="evidence" value="ECO:0007669"/>
    <property type="project" value="UniProtKB-SubCell"/>
</dbReference>
<feature type="transmembrane region" description="Helical" evidence="6">
    <location>
        <begin position="141"/>
        <end position="158"/>
    </location>
</feature>
<protein>
    <recommendedName>
        <fullName evidence="9">FUN14-domain-containing protein</fullName>
    </recommendedName>
</protein>
<dbReference type="InterPro" id="IPR007014">
    <property type="entry name" value="FUN14"/>
</dbReference>
<feature type="transmembrane region" description="Helical" evidence="6">
    <location>
        <begin position="99"/>
        <end position="120"/>
    </location>
</feature>
<dbReference type="GeneID" id="54485459"/>
<evidence type="ECO:0000256" key="4">
    <source>
        <dbReference type="ARBA" id="ARBA00022989"/>
    </source>
</evidence>
<sequence length="159" mass="17004">MASRTFNPLLHRPRALRIGLTSLCAGGLVATPLLRPTKYYCDASPTPLSSRDWTRNSSSGLPPPENFISAKNIKQISTGSILGLLGGVVISMFSKTLTLLIGVGIVLVQFLESRGIPIVPYGQIQKMAKNVDIQGAMQRNVALKLSFGITFALAAFAGF</sequence>
<keyword evidence="5 6" id="KW-0472">Membrane</keyword>
<feature type="transmembrane region" description="Helical" evidence="6">
    <location>
        <begin position="76"/>
        <end position="93"/>
    </location>
</feature>
<evidence type="ECO:0000256" key="5">
    <source>
        <dbReference type="ARBA" id="ARBA00023136"/>
    </source>
</evidence>
<dbReference type="Pfam" id="PF04930">
    <property type="entry name" value="FUN14"/>
    <property type="match status" value="1"/>
</dbReference>
<proteinExistence type="inferred from homology"/>
<evidence type="ECO:0000313" key="8">
    <source>
        <dbReference type="Proteomes" id="UP000799437"/>
    </source>
</evidence>
<dbReference type="Proteomes" id="UP000799437">
    <property type="component" value="Unassembled WGS sequence"/>
</dbReference>
<evidence type="ECO:0000256" key="1">
    <source>
        <dbReference type="ARBA" id="ARBA00004370"/>
    </source>
</evidence>
<evidence type="ECO:0000313" key="7">
    <source>
        <dbReference type="EMBL" id="KAF2756161.1"/>
    </source>
</evidence>
<evidence type="ECO:0000256" key="6">
    <source>
        <dbReference type="SAM" id="Phobius"/>
    </source>
</evidence>
<gene>
    <name evidence="7" type="ORF">EJ05DRAFT_478185</name>
</gene>
<dbReference type="OrthoDB" id="3990500at2759"/>
<evidence type="ECO:0000256" key="3">
    <source>
        <dbReference type="ARBA" id="ARBA00022692"/>
    </source>
</evidence>